<keyword evidence="1" id="KW-0472">Membrane</keyword>
<evidence type="ECO:0008006" key="4">
    <source>
        <dbReference type="Google" id="ProtNLM"/>
    </source>
</evidence>
<accession>A0A133UL24</accession>
<gene>
    <name evidence="2" type="ORF">AKJ65_03130</name>
</gene>
<feature type="transmembrane region" description="Helical" evidence="1">
    <location>
        <begin position="34"/>
        <end position="53"/>
    </location>
</feature>
<organism evidence="2 3">
    <name type="scientific">candidate division MSBL1 archaeon SCGC-AAA259E19</name>
    <dbReference type="NCBI Taxonomy" id="1698264"/>
    <lineage>
        <taxon>Archaea</taxon>
        <taxon>Methanobacteriati</taxon>
        <taxon>Methanobacteriota</taxon>
        <taxon>candidate division MSBL1</taxon>
    </lineage>
</organism>
<sequence>MFGKLRNKLFVACLVLGIVDVTTPYLFLADVGEFWGSYLFWSILSLAVIIGGARHVSNWGEGE</sequence>
<dbReference type="AlphaFoldDB" id="A0A133UL24"/>
<name>A0A133UL24_9EURY</name>
<keyword evidence="1" id="KW-0812">Transmembrane</keyword>
<keyword evidence="3" id="KW-1185">Reference proteome</keyword>
<evidence type="ECO:0000256" key="1">
    <source>
        <dbReference type="SAM" id="Phobius"/>
    </source>
</evidence>
<reference evidence="2 3" key="1">
    <citation type="journal article" date="2016" name="Sci. Rep.">
        <title>Metabolic traits of an uncultured archaeal lineage -MSBL1- from brine pools of the Red Sea.</title>
        <authorList>
            <person name="Mwirichia R."/>
            <person name="Alam I."/>
            <person name="Rashid M."/>
            <person name="Vinu M."/>
            <person name="Ba-Alawi W."/>
            <person name="Anthony Kamau A."/>
            <person name="Kamanda Ngugi D."/>
            <person name="Goker M."/>
            <person name="Klenk H.P."/>
            <person name="Bajic V."/>
            <person name="Stingl U."/>
        </authorList>
    </citation>
    <scope>NUCLEOTIDE SEQUENCE [LARGE SCALE GENOMIC DNA]</scope>
    <source>
        <strain evidence="2">SCGC-AAA259E19</strain>
    </source>
</reference>
<keyword evidence="1" id="KW-1133">Transmembrane helix</keyword>
<dbReference type="Proteomes" id="UP000070284">
    <property type="component" value="Unassembled WGS sequence"/>
</dbReference>
<proteinExistence type="predicted"/>
<comment type="caution">
    <text evidence="2">The sequence shown here is derived from an EMBL/GenBank/DDBJ whole genome shotgun (WGS) entry which is preliminary data.</text>
</comment>
<evidence type="ECO:0000313" key="2">
    <source>
        <dbReference type="EMBL" id="KXA94891.1"/>
    </source>
</evidence>
<feature type="transmembrane region" description="Helical" evidence="1">
    <location>
        <begin position="9"/>
        <end position="28"/>
    </location>
</feature>
<evidence type="ECO:0000313" key="3">
    <source>
        <dbReference type="Proteomes" id="UP000070284"/>
    </source>
</evidence>
<protein>
    <recommendedName>
        <fullName evidence="4">DUF5668 domain-containing protein</fullName>
    </recommendedName>
</protein>
<dbReference type="EMBL" id="LHXO01000034">
    <property type="protein sequence ID" value="KXA94891.1"/>
    <property type="molecule type" value="Genomic_DNA"/>
</dbReference>